<evidence type="ECO:0000256" key="2">
    <source>
        <dbReference type="ARBA" id="ARBA00022737"/>
    </source>
</evidence>
<evidence type="ECO:0000256" key="1">
    <source>
        <dbReference type="ARBA" id="ARBA00005949"/>
    </source>
</evidence>
<keyword evidence="2" id="KW-0677">Repeat</keyword>
<dbReference type="EMBL" id="JAGEUA010000010">
    <property type="protein sequence ID" value="KAL0963616.1"/>
    <property type="molecule type" value="Genomic_DNA"/>
</dbReference>
<dbReference type="InterPro" id="IPR051573">
    <property type="entry name" value="Ankyrin-SOCS_box_domain"/>
</dbReference>
<proteinExistence type="inferred from homology"/>
<dbReference type="Proteomes" id="UP001557470">
    <property type="component" value="Unassembled WGS sequence"/>
</dbReference>
<protein>
    <submittedName>
        <fullName evidence="6">Uncharacterized protein</fullName>
    </submittedName>
</protein>
<dbReference type="AlphaFoldDB" id="A0ABD0W0V2"/>
<dbReference type="InterPro" id="IPR002110">
    <property type="entry name" value="Ankyrin_rpt"/>
</dbReference>
<feature type="region of interest" description="Disordered" evidence="5">
    <location>
        <begin position="127"/>
        <end position="149"/>
    </location>
</feature>
<keyword evidence="7" id="KW-1185">Reference proteome</keyword>
<dbReference type="PANTHER" id="PTHR24136:SF17">
    <property type="entry name" value="ANKYRIN REPEAT AND SOCS BOX PROTEIN 9"/>
    <property type="match status" value="1"/>
</dbReference>
<reference evidence="6 7" key="1">
    <citation type="submission" date="2024-06" db="EMBL/GenBank/DDBJ databases">
        <authorList>
            <person name="Pan Q."/>
            <person name="Wen M."/>
            <person name="Jouanno E."/>
            <person name="Zahm M."/>
            <person name="Klopp C."/>
            <person name="Cabau C."/>
            <person name="Louis A."/>
            <person name="Berthelot C."/>
            <person name="Parey E."/>
            <person name="Roest Crollius H."/>
            <person name="Montfort J."/>
            <person name="Robinson-Rechavi M."/>
            <person name="Bouchez O."/>
            <person name="Lampietro C."/>
            <person name="Lopez Roques C."/>
            <person name="Donnadieu C."/>
            <person name="Postlethwait J."/>
            <person name="Bobe J."/>
            <person name="Verreycken H."/>
            <person name="Guiguen Y."/>
        </authorList>
    </citation>
    <scope>NUCLEOTIDE SEQUENCE [LARGE SCALE GENOMIC DNA]</scope>
    <source>
        <strain evidence="6">Up_M1</strain>
        <tissue evidence="6">Testis</tissue>
    </source>
</reference>
<dbReference type="SUPFAM" id="SSF48403">
    <property type="entry name" value="Ankyrin repeat"/>
    <property type="match status" value="1"/>
</dbReference>
<dbReference type="PANTHER" id="PTHR24136">
    <property type="entry name" value="SOWAH (DROSOPHILA) HOMOLOG"/>
    <property type="match status" value="1"/>
</dbReference>
<comment type="caution">
    <text evidence="6">The sequence shown here is derived from an EMBL/GenBank/DDBJ whole genome shotgun (WGS) entry which is preliminary data.</text>
</comment>
<dbReference type="PROSITE" id="PS50297">
    <property type="entry name" value="ANK_REP_REGION"/>
    <property type="match status" value="1"/>
</dbReference>
<dbReference type="PROSITE" id="PS50088">
    <property type="entry name" value="ANK_REPEAT"/>
    <property type="match status" value="1"/>
</dbReference>
<dbReference type="InterPro" id="IPR036770">
    <property type="entry name" value="Ankyrin_rpt-contain_sf"/>
</dbReference>
<evidence type="ECO:0000256" key="5">
    <source>
        <dbReference type="SAM" id="MobiDB-lite"/>
    </source>
</evidence>
<name>A0ABD0W0V2_UMBPY</name>
<evidence type="ECO:0000256" key="4">
    <source>
        <dbReference type="PROSITE-ProRule" id="PRU00023"/>
    </source>
</evidence>
<evidence type="ECO:0000313" key="6">
    <source>
        <dbReference type="EMBL" id="KAL0963616.1"/>
    </source>
</evidence>
<evidence type="ECO:0000313" key="7">
    <source>
        <dbReference type="Proteomes" id="UP001557470"/>
    </source>
</evidence>
<feature type="repeat" description="ANK" evidence="4">
    <location>
        <begin position="67"/>
        <end position="99"/>
    </location>
</feature>
<evidence type="ECO:0000256" key="3">
    <source>
        <dbReference type="ARBA" id="ARBA00023043"/>
    </source>
</evidence>
<organism evidence="6 7">
    <name type="scientific">Umbra pygmaea</name>
    <name type="common">Eastern mudminnow</name>
    <dbReference type="NCBI Taxonomy" id="75934"/>
    <lineage>
        <taxon>Eukaryota</taxon>
        <taxon>Metazoa</taxon>
        <taxon>Chordata</taxon>
        <taxon>Craniata</taxon>
        <taxon>Vertebrata</taxon>
        <taxon>Euteleostomi</taxon>
        <taxon>Actinopterygii</taxon>
        <taxon>Neopterygii</taxon>
        <taxon>Teleostei</taxon>
        <taxon>Protacanthopterygii</taxon>
        <taxon>Esociformes</taxon>
        <taxon>Umbridae</taxon>
        <taxon>Umbra</taxon>
    </lineage>
</organism>
<dbReference type="Pfam" id="PF12796">
    <property type="entry name" value="Ank_2"/>
    <property type="match status" value="1"/>
</dbReference>
<gene>
    <name evidence="6" type="ORF">UPYG_G00308650</name>
</gene>
<comment type="similarity">
    <text evidence="1">Belongs to the ankyrin SOCS box (ASB) family.</text>
</comment>
<accession>A0ABD0W0V2</accession>
<dbReference type="SMART" id="SM00248">
    <property type="entry name" value="ANK"/>
    <property type="match status" value="3"/>
</dbReference>
<sequence length="149" mass="15547">MAQATGHSENPRNNSSENGSVVYFSNPLMSDAESDWSPIHDAAYNGQVLMLRNLIAQGICVNQATLDRVTPLHVACLQGHTACARLLIENGANVDVTTLERTTALSGASSQGRADCVILLLKHGTSPQGSSLAASPTHQTAAIGQGSHS</sequence>
<dbReference type="Gene3D" id="1.25.40.20">
    <property type="entry name" value="Ankyrin repeat-containing domain"/>
    <property type="match status" value="1"/>
</dbReference>
<keyword evidence="3 4" id="KW-0040">ANK repeat</keyword>